<evidence type="ECO:0000313" key="2">
    <source>
        <dbReference type="EMBL" id="NXI64597.1"/>
    </source>
</evidence>
<dbReference type="PANTHER" id="PTHR31697:SF2">
    <property type="entry name" value="INTEGRATOR COMPLEX SUBUNIT 5"/>
    <property type="match status" value="1"/>
</dbReference>
<protein>
    <submittedName>
        <fullName evidence="2">INT5 protein</fullName>
    </submittedName>
</protein>
<dbReference type="Proteomes" id="UP000567872">
    <property type="component" value="Unassembled WGS sequence"/>
</dbReference>
<reference evidence="2 3" key="1">
    <citation type="submission" date="2019-09" db="EMBL/GenBank/DDBJ databases">
        <title>Bird 10,000 Genomes (B10K) Project - Family phase.</title>
        <authorList>
            <person name="Zhang G."/>
        </authorList>
    </citation>
    <scope>NUCLEOTIDE SEQUENCE [LARGE SCALE GENOMIC DNA]</scope>
    <source>
        <strain evidence="2">B10K-DU-001-57</strain>
        <tissue evidence="2">Muscle</tissue>
    </source>
</reference>
<dbReference type="Pfam" id="PF14838">
    <property type="entry name" value="INTS5_C"/>
    <property type="match status" value="1"/>
</dbReference>
<comment type="caution">
    <text evidence="2">The sequence shown here is derived from an EMBL/GenBank/DDBJ whole genome shotgun (WGS) entry which is preliminary data.</text>
</comment>
<dbReference type="InterPro" id="IPR040316">
    <property type="entry name" value="INTS5"/>
</dbReference>
<evidence type="ECO:0000259" key="1">
    <source>
        <dbReference type="Pfam" id="PF14838"/>
    </source>
</evidence>
<gene>
    <name evidence="2" type="primary">Ints5_0</name>
    <name evidence="2" type="ORF">ANSSEM_R15887</name>
</gene>
<keyword evidence="3" id="KW-1185">Reference proteome</keyword>
<feature type="non-terminal residue" evidence="2">
    <location>
        <position position="1"/>
    </location>
</feature>
<name>A0A7K9UUR4_ANSSE</name>
<proteinExistence type="predicted"/>
<dbReference type="InterPro" id="IPR029444">
    <property type="entry name" value="INTS5_C"/>
</dbReference>
<dbReference type="GO" id="GO:0034472">
    <property type="term" value="P:snRNA 3'-end processing"/>
    <property type="evidence" value="ECO:0007669"/>
    <property type="project" value="TreeGrafter"/>
</dbReference>
<sequence length="126" mass="13019">AASLLDTNRRFTAAVDFSGGVWSVFHAGVIGRGLKAAAGPPERAPEEVARNTHAFLSVVLRCCRAGETAPPEPAVNPEAAKAVASALVESVCPAAAAAAGGGLCWPPEEQAKGTVERDLSILRRFR</sequence>
<dbReference type="AlphaFoldDB" id="A0A7K9UUR4"/>
<feature type="domain" description="Integrator complex subunit 5 C-terminal" evidence="1">
    <location>
        <begin position="3"/>
        <end position="125"/>
    </location>
</feature>
<dbReference type="PANTHER" id="PTHR31697">
    <property type="entry name" value="INTEGRATOR COMPLEX SUBUNIT 5"/>
    <property type="match status" value="1"/>
</dbReference>
<dbReference type="GO" id="GO:0032039">
    <property type="term" value="C:integrator complex"/>
    <property type="evidence" value="ECO:0007669"/>
    <property type="project" value="InterPro"/>
</dbReference>
<accession>A0A7K9UUR4</accession>
<organism evidence="2 3">
    <name type="scientific">Anseranas semipalmata</name>
    <name type="common">Magpie goose</name>
    <name type="synonym">Anas semipalmata</name>
    <dbReference type="NCBI Taxonomy" id="8851"/>
    <lineage>
        <taxon>Eukaryota</taxon>
        <taxon>Metazoa</taxon>
        <taxon>Chordata</taxon>
        <taxon>Craniata</taxon>
        <taxon>Vertebrata</taxon>
        <taxon>Euteleostomi</taxon>
        <taxon>Archelosauria</taxon>
        <taxon>Archosauria</taxon>
        <taxon>Dinosauria</taxon>
        <taxon>Saurischia</taxon>
        <taxon>Theropoda</taxon>
        <taxon>Coelurosauria</taxon>
        <taxon>Aves</taxon>
        <taxon>Neognathae</taxon>
        <taxon>Galloanserae</taxon>
        <taxon>Anseriformes</taxon>
        <taxon>Anseranatidae</taxon>
        <taxon>Anseranas</taxon>
    </lineage>
</organism>
<dbReference type="OrthoDB" id="9118040at2759"/>
<feature type="non-terminal residue" evidence="2">
    <location>
        <position position="126"/>
    </location>
</feature>
<evidence type="ECO:0000313" key="3">
    <source>
        <dbReference type="Proteomes" id="UP000567872"/>
    </source>
</evidence>
<dbReference type="EMBL" id="VXAA01001897">
    <property type="protein sequence ID" value="NXI64597.1"/>
    <property type="molecule type" value="Genomic_DNA"/>
</dbReference>